<comment type="subcellular location">
    <subcellularLocation>
        <location evidence="1 5">Cytoplasm</location>
    </subcellularLocation>
</comment>
<dbReference type="InterPro" id="IPR053924">
    <property type="entry name" value="RecX_HTH_2nd"/>
</dbReference>
<dbReference type="PANTHER" id="PTHR33602">
    <property type="entry name" value="REGULATORY PROTEIN RECX FAMILY PROTEIN"/>
    <property type="match status" value="1"/>
</dbReference>
<feature type="domain" description="RecX second three-helical" evidence="6">
    <location>
        <begin position="58"/>
        <end position="93"/>
    </location>
</feature>
<dbReference type="Gene3D" id="1.10.10.10">
    <property type="entry name" value="Winged helix-like DNA-binding domain superfamily/Winged helix DNA-binding domain"/>
    <property type="match status" value="2"/>
</dbReference>
<dbReference type="GO" id="GO:0005737">
    <property type="term" value="C:cytoplasm"/>
    <property type="evidence" value="ECO:0007669"/>
    <property type="project" value="UniProtKB-SubCell"/>
</dbReference>
<protein>
    <recommendedName>
        <fullName evidence="3 5">Regulatory protein RecX</fullName>
    </recommendedName>
</protein>
<dbReference type="EMBL" id="JRNR01000025">
    <property type="protein sequence ID" value="KGF49816.1"/>
    <property type="molecule type" value="Genomic_DNA"/>
</dbReference>
<reference evidence="9 10" key="1">
    <citation type="submission" date="2014-07" db="EMBL/GenBank/DDBJ databases">
        <authorList>
            <person name="McCorrison J."/>
            <person name="Sanka R."/>
            <person name="Torralba M."/>
            <person name="Gillis M."/>
            <person name="Haft D.H."/>
            <person name="Methe B."/>
            <person name="Sutton G."/>
            <person name="Nelson K.E."/>
        </authorList>
    </citation>
    <scope>NUCLEOTIDE SEQUENCE [LARGE SCALE GENOMIC DNA]</scope>
    <source>
        <strain evidence="9 10">DNF00882</strain>
    </source>
</reference>
<comment type="similarity">
    <text evidence="2 5">Belongs to the RecX family.</text>
</comment>
<evidence type="ECO:0000256" key="5">
    <source>
        <dbReference type="HAMAP-Rule" id="MF_01114"/>
    </source>
</evidence>
<evidence type="ECO:0000256" key="4">
    <source>
        <dbReference type="ARBA" id="ARBA00022490"/>
    </source>
</evidence>
<evidence type="ECO:0000313" key="9">
    <source>
        <dbReference type="EMBL" id="KGF49816.1"/>
    </source>
</evidence>
<gene>
    <name evidence="5" type="primary">recX</name>
    <name evidence="9" type="ORF">HMPREF0654_04030</name>
</gene>
<dbReference type="Proteomes" id="UP000029538">
    <property type="component" value="Unassembled WGS sequence"/>
</dbReference>
<dbReference type="InterPro" id="IPR053925">
    <property type="entry name" value="RecX_HTH_3rd"/>
</dbReference>
<dbReference type="RefSeq" id="WP_036882737.1">
    <property type="nucleotide sequence ID" value="NZ_JRNR01000025.1"/>
</dbReference>
<evidence type="ECO:0000256" key="2">
    <source>
        <dbReference type="ARBA" id="ARBA00009695"/>
    </source>
</evidence>
<evidence type="ECO:0000256" key="3">
    <source>
        <dbReference type="ARBA" id="ARBA00018111"/>
    </source>
</evidence>
<evidence type="ECO:0000313" key="10">
    <source>
        <dbReference type="Proteomes" id="UP000029538"/>
    </source>
</evidence>
<accession>A0A096ASY3</accession>
<evidence type="ECO:0000259" key="6">
    <source>
        <dbReference type="Pfam" id="PF02631"/>
    </source>
</evidence>
<evidence type="ECO:0000259" key="8">
    <source>
        <dbReference type="Pfam" id="PF21982"/>
    </source>
</evidence>
<dbReference type="HAMAP" id="MF_01114">
    <property type="entry name" value="RecX"/>
    <property type="match status" value="1"/>
</dbReference>
<comment type="caution">
    <text evidence="9">The sequence shown here is derived from an EMBL/GenBank/DDBJ whole genome shotgun (WGS) entry which is preliminary data.</text>
</comment>
<name>A0A096ASY3_9BACT</name>
<dbReference type="AlphaFoldDB" id="A0A096ASY3"/>
<keyword evidence="4 5" id="KW-0963">Cytoplasm</keyword>
<dbReference type="Pfam" id="PF02631">
    <property type="entry name" value="RecX_HTH2"/>
    <property type="match status" value="1"/>
</dbReference>
<comment type="function">
    <text evidence="5">Modulates RecA activity.</text>
</comment>
<evidence type="ECO:0000256" key="1">
    <source>
        <dbReference type="ARBA" id="ARBA00004496"/>
    </source>
</evidence>
<dbReference type="GO" id="GO:0006282">
    <property type="term" value="P:regulation of DNA repair"/>
    <property type="evidence" value="ECO:0007669"/>
    <property type="project" value="UniProtKB-UniRule"/>
</dbReference>
<sequence>MIQKKTITEAEALRKLGDLCARGEHCSGEMAEKLRKWGIPTDAQERIIDKLIDYKYIDDERFTRSFVRDKITFNKWGRRKIEQALWQKRIPTSISQPILDEIEPEKYLEVLRPLMKNKYKTIKAETDYERSMKLIKYAMGRGFTLDLIRQCVDDDSIVDDVNEDDAD</sequence>
<dbReference type="Pfam" id="PF21981">
    <property type="entry name" value="RecX_HTH3"/>
    <property type="match status" value="1"/>
</dbReference>
<dbReference type="InterPro" id="IPR003783">
    <property type="entry name" value="Regulatory_RecX"/>
</dbReference>
<dbReference type="Pfam" id="PF21982">
    <property type="entry name" value="RecX_HTH1"/>
    <property type="match status" value="1"/>
</dbReference>
<feature type="domain" description="RecX third three-helical" evidence="7">
    <location>
        <begin position="105"/>
        <end position="152"/>
    </location>
</feature>
<dbReference type="PANTHER" id="PTHR33602:SF1">
    <property type="entry name" value="REGULATORY PROTEIN RECX FAMILY PROTEIN"/>
    <property type="match status" value="1"/>
</dbReference>
<evidence type="ECO:0000259" key="7">
    <source>
        <dbReference type="Pfam" id="PF21981"/>
    </source>
</evidence>
<organism evidence="9 10">
    <name type="scientific">Prevotella disiens DNF00882</name>
    <dbReference type="NCBI Taxonomy" id="1401075"/>
    <lineage>
        <taxon>Bacteria</taxon>
        <taxon>Pseudomonadati</taxon>
        <taxon>Bacteroidota</taxon>
        <taxon>Bacteroidia</taxon>
        <taxon>Bacteroidales</taxon>
        <taxon>Prevotellaceae</taxon>
        <taxon>Prevotella</taxon>
    </lineage>
</organism>
<proteinExistence type="inferred from homology"/>
<dbReference type="InterPro" id="IPR053926">
    <property type="entry name" value="RecX_HTH_1st"/>
</dbReference>
<dbReference type="InterPro" id="IPR036388">
    <property type="entry name" value="WH-like_DNA-bd_sf"/>
</dbReference>
<feature type="domain" description="RecX first three-helical" evidence="8">
    <location>
        <begin position="18"/>
        <end position="51"/>
    </location>
</feature>